<dbReference type="FunFam" id="2.40.30.170:FF:000010">
    <property type="entry name" value="Efflux RND transporter periplasmic adaptor subunit"/>
    <property type="match status" value="1"/>
</dbReference>
<evidence type="ECO:0008006" key="6">
    <source>
        <dbReference type="Google" id="ProtNLM"/>
    </source>
</evidence>
<gene>
    <name evidence="4" type="ORF">A2290_00475</name>
</gene>
<accession>A0A1F4RXY3</accession>
<evidence type="ECO:0000313" key="4">
    <source>
        <dbReference type="EMBL" id="OGC13035.1"/>
    </source>
</evidence>
<evidence type="ECO:0000256" key="1">
    <source>
        <dbReference type="ARBA" id="ARBA00009477"/>
    </source>
</evidence>
<feature type="domain" description="YknX-like beta-barrel" evidence="3">
    <location>
        <begin position="180"/>
        <end position="253"/>
    </location>
</feature>
<dbReference type="PANTHER" id="PTHR30469:SF33">
    <property type="entry name" value="SLR1207 PROTEIN"/>
    <property type="match status" value="1"/>
</dbReference>
<dbReference type="AlphaFoldDB" id="A0A1F4RXY3"/>
<dbReference type="Proteomes" id="UP000177905">
    <property type="component" value="Unassembled WGS sequence"/>
</dbReference>
<dbReference type="InterPro" id="IPR058647">
    <property type="entry name" value="BSH_CzcB-like"/>
</dbReference>
<evidence type="ECO:0000259" key="2">
    <source>
        <dbReference type="Pfam" id="PF25973"/>
    </source>
</evidence>
<dbReference type="EMBL" id="MEUA01000062">
    <property type="protein sequence ID" value="OGC13035.1"/>
    <property type="molecule type" value="Genomic_DNA"/>
</dbReference>
<dbReference type="InterPro" id="IPR058636">
    <property type="entry name" value="Beta-barrel_YknX"/>
</dbReference>
<dbReference type="Gene3D" id="2.40.50.100">
    <property type="match status" value="1"/>
</dbReference>
<dbReference type="NCBIfam" id="TIGR01730">
    <property type="entry name" value="RND_mfp"/>
    <property type="match status" value="1"/>
</dbReference>
<dbReference type="GO" id="GO:0015562">
    <property type="term" value="F:efflux transmembrane transporter activity"/>
    <property type="evidence" value="ECO:0007669"/>
    <property type="project" value="TreeGrafter"/>
</dbReference>
<dbReference type="Pfam" id="PF25990">
    <property type="entry name" value="Beta-barrel_YknX"/>
    <property type="match status" value="1"/>
</dbReference>
<evidence type="ECO:0000259" key="3">
    <source>
        <dbReference type="Pfam" id="PF25990"/>
    </source>
</evidence>
<feature type="domain" description="CzcB-like barrel-sandwich hybrid" evidence="2">
    <location>
        <begin position="44"/>
        <end position="170"/>
    </location>
</feature>
<dbReference type="PANTHER" id="PTHR30469">
    <property type="entry name" value="MULTIDRUG RESISTANCE PROTEIN MDTA"/>
    <property type="match status" value="1"/>
</dbReference>
<sequence length="262" mass="28682">MDKNKKNILVLFVVLIVVGFAWSFYAKNIASSSIASGTIEATEVVVSSKIQGRVLKINVDQGSYVLSGDVLAEIEAGELAENLKSARAKYDLATYDFERNKKLLKGDAISQQTYDNSKTNLDLMEAALETAKIQMDYSMIKAPISGVVLVKAIETGELASFGTPIVTLADLSNVNLIVYLSEKDIGKIKLGNKVFVYVDAYPDEKFSGRITYISDTAEFTPKSIQTKDERTKQVFGVKIKISNPDQKLKPGMPADAEFTPTS</sequence>
<dbReference type="Gene3D" id="1.10.287.470">
    <property type="entry name" value="Helix hairpin bin"/>
    <property type="match status" value="1"/>
</dbReference>
<evidence type="ECO:0000313" key="5">
    <source>
        <dbReference type="Proteomes" id="UP000177905"/>
    </source>
</evidence>
<dbReference type="SUPFAM" id="SSF111369">
    <property type="entry name" value="HlyD-like secretion proteins"/>
    <property type="match status" value="1"/>
</dbReference>
<comment type="caution">
    <text evidence="4">The sequence shown here is derived from an EMBL/GenBank/DDBJ whole genome shotgun (WGS) entry which is preliminary data.</text>
</comment>
<name>A0A1F4RXY3_UNCSA</name>
<dbReference type="GO" id="GO:1990281">
    <property type="term" value="C:efflux pump complex"/>
    <property type="evidence" value="ECO:0007669"/>
    <property type="project" value="TreeGrafter"/>
</dbReference>
<comment type="similarity">
    <text evidence="1">Belongs to the membrane fusion protein (MFP) (TC 8.A.1) family.</text>
</comment>
<dbReference type="InterPro" id="IPR006143">
    <property type="entry name" value="RND_pump_MFP"/>
</dbReference>
<protein>
    <recommendedName>
        <fullName evidence="6">RND efflux pump membrane fusion protein barrel-sandwich domain-containing protein</fullName>
    </recommendedName>
</protein>
<dbReference type="Gene3D" id="2.40.30.170">
    <property type="match status" value="1"/>
</dbReference>
<organism evidence="4 5">
    <name type="scientific">candidate division WOR-1 bacterium RIFOXYB2_FULL_36_35</name>
    <dbReference type="NCBI Taxonomy" id="1802578"/>
    <lineage>
        <taxon>Bacteria</taxon>
        <taxon>Bacillati</taxon>
        <taxon>Saganbacteria</taxon>
    </lineage>
</organism>
<dbReference type="Pfam" id="PF25973">
    <property type="entry name" value="BSH_CzcB"/>
    <property type="match status" value="1"/>
</dbReference>
<proteinExistence type="inferred from homology"/>
<reference evidence="4 5" key="1">
    <citation type="journal article" date="2016" name="Nat. Commun.">
        <title>Thousands of microbial genomes shed light on interconnected biogeochemical processes in an aquifer system.</title>
        <authorList>
            <person name="Anantharaman K."/>
            <person name="Brown C.T."/>
            <person name="Hug L.A."/>
            <person name="Sharon I."/>
            <person name="Castelle C.J."/>
            <person name="Probst A.J."/>
            <person name="Thomas B.C."/>
            <person name="Singh A."/>
            <person name="Wilkins M.J."/>
            <person name="Karaoz U."/>
            <person name="Brodie E.L."/>
            <person name="Williams K.H."/>
            <person name="Hubbard S.S."/>
            <person name="Banfield J.F."/>
        </authorList>
    </citation>
    <scope>NUCLEOTIDE SEQUENCE [LARGE SCALE GENOMIC DNA]</scope>
</reference>